<dbReference type="Gene3D" id="2.40.420.20">
    <property type="match status" value="1"/>
</dbReference>
<dbReference type="GO" id="GO:0015562">
    <property type="term" value="F:efflux transmembrane transporter activity"/>
    <property type="evidence" value="ECO:0007669"/>
    <property type="project" value="TreeGrafter"/>
</dbReference>
<dbReference type="PANTHER" id="PTHR30469:SF12">
    <property type="entry name" value="MULTIDRUG RESISTANCE PROTEIN MDTA"/>
    <property type="match status" value="1"/>
</dbReference>
<dbReference type="SUPFAM" id="SSF111369">
    <property type="entry name" value="HlyD-like secretion proteins"/>
    <property type="match status" value="1"/>
</dbReference>
<dbReference type="EMBL" id="JAJNNZ010000005">
    <property type="protein sequence ID" value="MCJ2376765.1"/>
    <property type="molecule type" value="Genomic_DNA"/>
</dbReference>
<evidence type="ECO:0000256" key="1">
    <source>
        <dbReference type="ARBA" id="ARBA00009477"/>
    </source>
</evidence>
<dbReference type="PANTHER" id="PTHR30469">
    <property type="entry name" value="MULTIDRUG RESISTANCE PROTEIN MDTA"/>
    <property type="match status" value="1"/>
</dbReference>
<dbReference type="RefSeq" id="WP_244356672.1">
    <property type="nucleotide sequence ID" value="NZ_JAJNNZ010000005.1"/>
</dbReference>
<keyword evidence="3" id="KW-1133">Transmembrane helix</keyword>
<evidence type="ECO:0000256" key="3">
    <source>
        <dbReference type="SAM" id="Phobius"/>
    </source>
</evidence>
<sequence length="385" mass="41903">MLKRHLKWILPIGIIGLGAIGYSVVQMTKPETIKTKAVDAAPSVNIALLEPITHQVAITGFGEVAPLEVTALSTQVSGEVLSWHPNFVPGGVVKRGDILFSIEDDNYQAAVLQAQAELAQSKAALIEERAKAKVAEQQAKKIKDRQVSELYLRKPQVLSAEARVKSAQAGLKRAKRDLDNCKVLSPYDALVVSRTIGVGQFVTSGTQVAMINSIESAEIMLPIAGFDSPFLPVNIIGTRAKVLSKGRIDVMRDGVIVRDLGIVDSATRMVNMVVRVADPYAVDTKAAGLPFGSYVEVQFNGATIPNVFKVPQELVKGDRVWLVDENDTLYFKQVNVIRQEQAYFYIDSGVESGDRLVLTPPEFPQVGMKVSITGIRQPIGEPDDE</sequence>
<name>A0A9X2AVW5_9VIBR</name>
<dbReference type="InterPro" id="IPR006143">
    <property type="entry name" value="RND_pump_MFP"/>
</dbReference>
<dbReference type="AlphaFoldDB" id="A0A9X2AVW5"/>
<organism evidence="5 6">
    <name type="scientific">Vibrio gelatinilyticus</name>
    <dbReference type="NCBI Taxonomy" id="2893468"/>
    <lineage>
        <taxon>Bacteria</taxon>
        <taxon>Pseudomonadati</taxon>
        <taxon>Pseudomonadota</taxon>
        <taxon>Gammaproteobacteria</taxon>
        <taxon>Vibrionales</taxon>
        <taxon>Vibrionaceae</taxon>
        <taxon>Vibrio</taxon>
    </lineage>
</organism>
<accession>A0A9X2AVW5</accession>
<evidence type="ECO:0000259" key="4">
    <source>
        <dbReference type="Pfam" id="PF25917"/>
    </source>
</evidence>
<evidence type="ECO:0000313" key="5">
    <source>
        <dbReference type="EMBL" id="MCJ2376765.1"/>
    </source>
</evidence>
<feature type="transmembrane region" description="Helical" evidence="3">
    <location>
        <begin position="6"/>
        <end position="25"/>
    </location>
</feature>
<keyword evidence="2" id="KW-0175">Coiled coil</keyword>
<dbReference type="GO" id="GO:1990281">
    <property type="term" value="C:efflux pump complex"/>
    <property type="evidence" value="ECO:0007669"/>
    <property type="project" value="TreeGrafter"/>
</dbReference>
<dbReference type="Gene3D" id="2.40.30.170">
    <property type="match status" value="1"/>
</dbReference>
<dbReference type="Pfam" id="PF25917">
    <property type="entry name" value="BSH_RND"/>
    <property type="match status" value="1"/>
</dbReference>
<dbReference type="Gene3D" id="1.10.287.470">
    <property type="entry name" value="Helix hairpin bin"/>
    <property type="match status" value="1"/>
</dbReference>
<gene>
    <name evidence="5" type="ORF">LNL84_07940</name>
</gene>
<keyword evidence="3" id="KW-0472">Membrane</keyword>
<protein>
    <submittedName>
        <fullName evidence="5">Efflux RND transporter periplasmic adaptor subunit</fullName>
    </submittedName>
</protein>
<feature type="coiled-coil region" evidence="2">
    <location>
        <begin position="109"/>
        <end position="177"/>
    </location>
</feature>
<comment type="caution">
    <text evidence="5">The sequence shown here is derived from an EMBL/GenBank/DDBJ whole genome shotgun (WGS) entry which is preliminary data.</text>
</comment>
<keyword evidence="6" id="KW-1185">Reference proteome</keyword>
<dbReference type="NCBIfam" id="TIGR01730">
    <property type="entry name" value="RND_mfp"/>
    <property type="match status" value="1"/>
</dbReference>
<proteinExistence type="inferred from homology"/>
<comment type="similarity">
    <text evidence="1">Belongs to the membrane fusion protein (MFP) (TC 8.A.1) family.</text>
</comment>
<evidence type="ECO:0000313" key="6">
    <source>
        <dbReference type="Proteomes" id="UP001139488"/>
    </source>
</evidence>
<dbReference type="Proteomes" id="UP001139488">
    <property type="component" value="Unassembled WGS sequence"/>
</dbReference>
<feature type="domain" description="Multidrug resistance protein MdtA-like barrel-sandwich hybrid" evidence="4">
    <location>
        <begin position="72"/>
        <end position="211"/>
    </location>
</feature>
<evidence type="ECO:0000256" key="2">
    <source>
        <dbReference type="SAM" id="Coils"/>
    </source>
</evidence>
<reference evidence="5" key="1">
    <citation type="submission" date="2021-11" db="EMBL/GenBank/DDBJ databases">
        <title>Vibrio ZSDE26 sp. nov. and Vibrio ZSDZ34 sp. nov., isolated from coastal seawater in Qingdao.</title>
        <authorList>
            <person name="Zhang P."/>
        </authorList>
    </citation>
    <scope>NUCLEOTIDE SEQUENCE</scope>
    <source>
        <strain evidence="5">ZSDZ34</strain>
    </source>
</reference>
<keyword evidence="3" id="KW-0812">Transmembrane</keyword>
<dbReference type="Gene3D" id="2.40.50.100">
    <property type="match status" value="1"/>
</dbReference>
<dbReference type="InterPro" id="IPR058625">
    <property type="entry name" value="MdtA-like_BSH"/>
</dbReference>